<gene>
    <name evidence="2" type="ORF">PKOR_02060</name>
</gene>
<dbReference type="SMART" id="SM00554">
    <property type="entry name" value="FAS1"/>
    <property type="match status" value="1"/>
</dbReference>
<dbReference type="EMBL" id="CP009621">
    <property type="protein sequence ID" value="AKD05452.1"/>
    <property type="molecule type" value="Genomic_DNA"/>
</dbReference>
<evidence type="ECO:0000313" key="2">
    <source>
        <dbReference type="EMBL" id="AKD05452.1"/>
    </source>
</evidence>
<keyword evidence="3" id="KW-1185">Reference proteome</keyword>
<dbReference type="PANTHER" id="PTHR10900:SF77">
    <property type="entry name" value="FI19380P1"/>
    <property type="match status" value="1"/>
</dbReference>
<name>A0A0E3UYU6_9BACT</name>
<protein>
    <recommendedName>
        <fullName evidence="1">FAS1 domain-containing protein</fullName>
    </recommendedName>
</protein>
<dbReference type="Pfam" id="PF02469">
    <property type="entry name" value="Fasciclin"/>
    <property type="match status" value="1"/>
</dbReference>
<dbReference type="PATRIC" id="fig|400092.3.peg.466"/>
<dbReference type="Gene3D" id="2.30.180.10">
    <property type="entry name" value="FAS1 domain"/>
    <property type="match status" value="1"/>
</dbReference>
<dbReference type="SUPFAM" id="SSF82153">
    <property type="entry name" value="FAS1 domain"/>
    <property type="match status" value="1"/>
</dbReference>
<evidence type="ECO:0000259" key="1">
    <source>
        <dbReference type="PROSITE" id="PS50213"/>
    </source>
</evidence>
<dbReference type="FunFam" id="2.30.180.10:FF:000014">
    <property type="entry name" value="Stabilin 1"/>
    <property type="match status" value="1"/>
</dbReference>
<sequence>MFGCASSNDSMNDTTAMDDNVTMSETQTMAGTDDMSSESSMSTTASMEASANILTYNDIISAGEGTIDYDDMFSNISDTKQHDALALIKMDPNLSTFAKLLEQAELEDDLQRLDEYTLFVPTNQAFAQLDQEKLQSLLLPENKAKLMHVLQAHVLPGEVSSLQLENNTRIQMSENSHIPVEVGVNNTNITVGGAQLVRSNIEASNGTIHVIDGVILPENAREDDATGY</sequence>
<dbReference type="HOGENOM" id="CLU_031281_4_0_10"/>
<evidence type="ECO:0000313" key="3">
    <source>
        <dbReference type="Proteomes" id="UP000033109"/>
    </source>
</evidence>
<dbReference type="STRING" id="400092.PKOR_02060"/>
<dbReference type="InterPro" id="IPR050904">
    <property type="entry name" value="Adhesion/Biosynth-related"/>
</dbReference>
<feature type="domain" description="FAS1" evidence="1">
    <location>
        <begin position="81"/>
        <end position="215"/>
    </location>
</feature>
<dbReference type="PANTHER" id="PTHR10900">
    <property type="entry name" value="PERIOSTIN-RELATED"/>
    <property type="match status" value="1"/>
</dbReference>
<dbReference type="KEGG" id="pko:PKOR_02060"/>
<organism evidence="2 3">
    <name type="scientific">Pontibacter korlensis</name>
    <dbReference type="NCBI Taxonomy" id="400092"/>
    <lineage>
        <taxon>Bacteria</taxon>
        <taxon>Pseudomonadati</taxon>
        <taxon>Bacteroidota</taxon>
        <taxon>Cytophagia</taxon>
        <taxon>Cytophagales</taxon>
        <taxon>Hymenobacteraceae</taxon>
        <taxon>Pontibacter</taxon>
    </lineage>
</organism>
<dbReference type="Proteomes" id="UP000033109">
    <property type="component" value="Chromosome"/>
</dbReference>
<proteinExistence type="predicted"/>
<dbReference type="PROSITE" id="PS50213">
    <property type="entry name" value="FAS1"/>
    <property type="match status" value="1"/>
</dbReference>
<dbReference type="AlphaFoldDB" id="A0A0E3UYU6"/>
<dbReference type="InterPro" id="IPR000782">
    <property type="entry name" value="FAS1_domain"/>
</dbReference>
<accession>A0A0E3UYU6</accession>
<reference evidence="2 3" key="1">
    <citation type="journal article" date="2015" name="Sci. Rep.">
        <title>Unraveling adaptation of Pontibacter korlensis to radiation and infertility in desert through complete genome and comparative transcriptomic analysis.</title>
        <authorList>
            <person name="Dai J."/>
            <person name="Dai W."/>
            <person name="Qiu C."/>
            <person name="Yang Z."/>
            <person name="Zhang Y."/>
            <person name="Zhou M."/>
            <person name="Zhang L."/>
            <person name="Fang C."/>
            <person name="Gao Q."/>
            <person name="Yang Q."/>
            <person name="Li X."/>
            <person name="Wang Z."/>
            <person name="Wang Z."/>
            <person name="Jia Z."/>
            <person name="Chen X."/>
        </authorList>
    </citation>
    <scope>NUCLEOTIDE SEQUENCE [LARGE SCALE GENOMIC DNA]</scope>
    <source>
        <strain evidence="2 3">X14-1T</strain>
    </source>
</reference>
<dbReference type="InterPro" id="IPR036378">
    <property type="entry name" value="FAS1_dom_sf"/>
</dbReference>